<gene>
    <name evidence="1" type="ORF">HMPREF2531_00941</name>
</gene>
<comment type="caution">
    <text evidence="1">The sequence shown here is derived from an EMBL/GenBank/DDBJ whole genome shotgun (WGS) entry which is preliminary data.</text>
</comment>
<dbReference type="Gene3D" id="2.60.120.200">
    <property type="match status" value="1"/>
</dbReference>
<dbReference type="AlphaFoldDB" id="A0A139LRR9"/>
<dbReference type="PATRIC" id="fig|329854.7.peg.950"/>
<proteinExistence type="predicted"/>
<dbReference type="InterPro" id="IPR035992">
    <property type="entry name" value="Ricin_B-like_lectins"/>
</dbReference>
<accession>A0A139LRR9</accession>
<dbReference type="Proteomes" id="UP000070319">
    <property type="component" value="Unassembled WGS sequence"/>
</dbReference>
<protein>
    <submittedName>
        <fullName evidence="1">Uncharacterized protein</fullName>
    </submittedName>
</protein>
<dbReference type="GO" id="GO:0005975">
    <property type="term" value="P:carbohydrate metabolic process"/>
    <property type="evidence" value="ECO:0007669"/>
    <property type="project" value="UniProtKB-ARBA"/>
</dbReference>
<dbReference type="GO" id="GO:0004553">
    <property type="term" value="F:hydrolase activity, hydrolyzing O-glycosyl compounds"/>
    <property type="evidence" value="ECO:0007669"/>
    <property type="project" value="UniProtKB-ARBA"/>
</dbReference>
<sequence length="460" mass="52230">MNLVRIIKYMPMKKYILIITLFFTVHLYSQEIPLPLKCFPLNGTNSEDIISGQMADIHGSVYALTNRFGIKGKAISFAKKDSYLSFPITETSFQGKKEFTFTYWMYAGKDSIVQAFWAKDRSDNLLLGMGKKGARSVLNIYHENRQQSVLPDQQWMWSDSNFDEGNGWYFVAIAYTNDGTHFYMVTPKGKMTECYSAFTPDWNLISSIGIGGIDDLPATGMDDFKVYDKALSKEQVLILYDAESQLGIGNEALYNVETGNSLYSSTWYFHCVGKQETLQYALQNQADLSFVGADVGYTLAMMPSIGSNYQKWTFHPLKDTAKGKIFMIENVATGMNLTDTHEGVLQQVSDNTYAQRWCMGVSEKTHQTESNVKKNREITPLSEDIYYDKSVGIVRIRINFPEAVDTKIRLINSQGLLIRELVSDGVQLLKEDIILQVNGIYIVAIESDNYRMIKKVFVNN</sequence>
<organism evidence="1">
    <name type="scientific">Bacteroides intestinalis</name>
    <dbReference type="NCBI Taxonomy" id="329854"/>
    <lineage>
        <taxon>Bacteria</taxon>
        <taxon>Pseudomonadati</taxon>
        <taxon>Bacteroidota</taxon>
        <taxon>Bacteroidia</taxon>
        <taxon>Bacteroidales</taxon>
        <taxon>Bacteroidaceae</taxon>
        <taxon>Bacteroides</taxon>
    </lineage>
</organism>
<dbReference type="SUPFAM" id="SSF49899">
    <property type="entry name" value="Concanavalin A-like lectins/glucanases"/>
    <property type="match status" value="1"/>
</dbReference>
<dbReference type="SUPFAM" id="SSF50370">
    <property type="entry name" value="Ricin B-like lectins"/>
    <property type="match status" value="1"/>
</dbReference>
<name>A0A139LRR9_9BACE</name>
<evidence type="ECO:0000313" key="1">
    <source>
        <dbReference type="EMBL" id="KXT54129.1"/>
    </source>
</evidence>
<dbReference type="InterPro" id="IPR013320">
    <property type="entry name" value="ConA-like_dom_sf"/>
</dbReference>
<evidence type="ECO:0000313" key="2">
    <source>
        <dbReference type="Proteomes" id="UP000070319"/>
    </source>
</evidence>
<dbReference type="EMBL" id="LTDF01000046">
    <property type="protein sequence ID" value="KXT54129.1"/>
    <property type="molecule type" value="Genomic_DNA"/>
</dbReference>
<reference evidence="1 2" key="1">
    <citation type="submission" date="2016-02" db="EMBL/GenBank/DDBJ databases">
        <authorList>
            <person name="Wen L."/>
            <person name="He K."/>
            <person name="Yang H."/>
        </authorList>
    </citation>
    <scope>NUCLEOTIDE SEQUENCE [LARGE SCALE GENOMIC DNA]</scope>
    <source>
        <strain evidence="1 2">KLE1704</strain>
    </source>
</reference>